<evidence type="ECO:0000313" key="2">
    <source>
        <dbReference type="Proteomes" id="UP001392318"/>
    </source>
</evidence>
<keyword evidence="2" id="KW-1185">Reference proteome</keyword>
<protein>
    <submittedName>
        <fullName evidence="1">HlyD family type I secretion periplasmic adaptor subunit</fullName>
    </submittedName>
</protein>
<comment type="caution">
    <text evidence="1">The sequence shown here is derived from an EMBL/GenBank/DDBJ whole genome shotgun (WGS) entry which is preliminary data.</text>
</comment>
<name>A0ACC6RPG9_9BURK</name>
<gene>
    <name evidence="1" type="ORF">VSR83_25520</name>
</gene>
<dbReference type="Proteomes" id="UP001392318">
    <property type="component" value="Unassembled WGS sequence"/>
</dbReference>
<sequence>MNLRHQWQAWGELWRRYRDHFAYAWRERRALTPRDLNSEEAEFLPAALSLQEKPVSPTGRWVAKILILWIVVAITWSILGHVDIVVNAVGKVIPSGYSKALASVEVARVRALHVTEGQTVHAGDVLVELDSRTVDSDLEKARGGAAIAASHAAGARALIAAVDSDRPPVLAPNSGVPRERWHETEQNLNGQWHDYVAKRRRLEGEISHAEAALPLAVERERDYAQLSKEDDVSRDAYLKKKQERIDLQAQLIDARNQRAVLIAETRKTALDALDDAERVLNDATKDAARAEAHGDLLKLVAPVDGTVQQLAVHTIGGVVPAAVPLMKLVPTKSKVEVEAFIESKDVGFVREGQSAVVKIDAFEYIKYGTVAARVTHVSHDAIKDEKRGLIYSVKVMLDRPTMEIDGRSVALTPGMGVSVEIKTGTRRVIEYVLSPLIEESRESLHER</sequence>
<proteinExistence type="predicted"/>
<organism evidence="1 2">
    <name type="scientific">Paraburkholderia unamae</name>
    <dbReference type="NCBI Taxonomy" id="219649"/>
    <lineage>
        <taxon>Bacteria</taxon>
        <taxon>Pseudomonadati</taxon>
        <taxon>Pseudomonadota</taxon>
        <taxon>Betaproteobacteria</taxon>
        <taxon>Burkholderiales</taxon>
        <taxon>Burkholderiaceae</taxon>
        <taxon>Paraburkholderia</taxon>
    </lineage>
</organism>
<evidence type="ECO:0000313" key="1">
    <source>
        <dbReference type="EMBL" id="MEM5403364.1"/>
    </source>
</evidence>
<dbReference type="EMBL" id="JAYMRU010000020">
    <property type="protein sequence ID" value="MEM5403364.1"/>
    <property type="molecule type" value="Genomic_DNA"/>
</dbReference>
<accession>A0ACC6RPG9</accession>
<reference evidence="1" key="1">
    <citation type="submission" date="2024-01" db="EMBL/GenBank/DDBJ databases">
        <title>The diversity of rhizobia nodulating Mimosa spp. in eleven states of Brazil covering several biomes is determined by host plant, location, and edaphic factors.</title>
        <authorList>
            <person name="Rouws L."/>
            <person name="Barauna A."/>
            <person name="Beukes C."/>
            <person name="De Faria S.M."/>
            <person name="Gross E."/>
            <person name="Dos Reis Junior F.B."/>
            <person name="Simon M."/>
            <person name="Maluk M."/>
            <person name="Odee D.W."/>
            <person name="Kenicer G."/>
            <person name="Young J.P.W."/>
            <person name="Reis V.M."/>
            <person name="Zilli J."/>
            <person name="James E.K."/>
        </authorList>
    </citation>
    <scope>NUCLEOTIDE SEQUENCE</scope>
    <source>
        <strain evidence="1">JPY452</strain>
    </source>
</reference>